<dbReference type="AlphaFoldDB" id="A0A3D9KGA7"/>
<evidence type="ECO:0000313" key="11">
    <source>
        <dbReference type="EMBL" id="RED85548.1"/>
    </source>
</evidence>
<dbReference type="Pfam" id="PF00703">
    <property type="entry name" value="Glyco_hydro_2"/>
    <property type="match status" value="1"/>
</dbReference>
<keyword evidence="4" id="KW-0732">Signal</keyword>
<dbReference type="EC" id="3.2.1.25" evidence="3"/>
<dbReference type="GO" id="GO:0005975">
    <property type="term" value="P:carbohydrate metabolic process"/>
    <property type="evidence" value="ECO:0007669"/>
    <property type="project" value="InterPro"/>
</dbReference>
<feature type="region of interest" description="Disordered" evidence="7">
    <location>
        <begin position="210"/>
        <end position="229"/>
    </location>
</feature>
<dbReference type="EMBL" id="QRDZ01000004">
    <property type="protein sequence ID" value="RED85548.1"/>
    <property type="molecule type" value="Genomic_DNA"/>
</dbReference>
<dbReference type="InterPro" id="IPR013783">
    <property type="entry name" value="Ig-like_fold"/>
</dbReference>
<gene>
    <name evidence="11" type="ORF">DFP98_104253</name>
</gene>
<comment type="caution">
    <text evidence="11">The sequence shown here is derived from an EMBL/GenBank/DDBJ whole genome shotgun (WGS) entry which is preliminary data.</text>
</comment>
<dbReference type="SUPFAM" id="SSF51445">
    <property type="entry name" value="(Trans)glycosidases"/>
    <property type="match status" value="1"/>
</dbReference>
<evidence type="ECO:0000256" key="6">
    <source>
        <dbReference type="ARBA" id="ARBA00023295"/>
    </source>
</evidence>
<keyword evidence="6" id="KW-0326">Glycosidase</keyword>
<feature type="domain" description="Beta-mannosidase-like galactose-binding" evidence="10">
    <location>
        <begin position="37"/>
        <end position="183"/>
    </location>
</feature>
<evidence type="ECO:0000256" key="1">
    <source>
        <dbReference type="ARBA" id="ARBA00000829"/>
    </source>
</evidence>
<dbReference type="Proteomes" id="UP000256977">
    <property type="component" value="Unassembled WGS sequence"/>
</dbReference>
<comment type="similarity">
    <text evidence="2">Belongs to the glycosyl hydrolase 2 family.</text>
</comment>
<dbReference type="InterPro" id="IPR036156">
    <property type="entry name" value="Beta-gal/glucu_dom_sf"/>
</dbReference>
<comment type="catalytic activity">
    <reaction evidence="1">
        <text>Hydrolysis of terminal, non-reducing beta-D-mannose residues in beta-D-mannosides.</text>
        <dbReference type="EC" id="3.2.1.25"/>
    </reaction>
</comment>
<dbReference type="SUPFAM" id="SSF49785">
    <property type="entry name" value="Galactose-binding domain-like"/>
    <property type="match status" value="1"/>
</dbReference>
<name>A0A3D9KGA7_9BACL</name>
<evidence type="ECO:0000259" key="10">
    <source>
        <dbReference type="Pfam" id="PF22666"/>
    </source>
</evidence>
<dbReference type="Gene3D" id="2.60.40.10">
    <property type="entry name" value="Immunoglobulins"/>
    <property type="match status" value="1"/>
</dbReference>
<reference evidence="11 12" key="1">
    <citation type="submission" date="2018-07" db="EMBL/GenBank/DDBJ databases">
        <title>Genomic Encyclopedia of Type Strains, Phase III (KMG-III): the genomes of soil and plant-associated and newly described type strains.</title>
        <authorList>
            <person name="Whitman W."/>
        </authorList>
    </citation>
    <scope>NUCLEOTIDE SEQUENCE [LARGE SCALE GENOMIC DNA]</scope>
    <source>
        <strain evidence="11 12">CECT 7287</strain>
    </source>
</reference>
<evidence type="ECO:0000256" key="2">
    <source>
        <dbReference type="ARBA" id="ARBA00007401"/>
    </source>
</evidence>
<dbReference type="SUPFAM" id="SSF49303">
    <property type="entry name" value="beta-Galactosidase/glucuronidase domain"/>
    <property type="match status" value="1"/>
</dbReference>
<dbReference type="InterPro" id="IPR050887">
    <property type="entry name" value="Beta-mannosidase_GH2"/>
</dbReference>
<proteinExistence type="inferred from homology"/>
<evidence type="ECO:0000256" key="4">
    <source>
        <dbReference type="ARBA" id="ARBA00022729"/>
    </source>
</evidence>
<dbReference type="InterPro" id="IPR008979">
    <property type="entry name" value="Galactose-bd-like_sf"/>
</dbReference>
<evidence type="ECO:0000259" key="9">
    <source>
        <dbReference type="Pfam" id="PF02836"/>
    </source>
</evidence>
<evidence type="ECO:0000313" key="12">
    <source>
        <dbReference type="Proteomes" id="UP000256977"/>
    </source>
</evidence>
<dbReference type="InterPro" id="IPR017853">
    <property type="entry name" value="GH"/>
</dbReference>
<dbReference type="Gene3D" id="2.60.120.260">
    <property type="entry name" value="Galactose-binding domain-like"/>
    <property type="match status" value="1"/>
</dbReference>
<dbReference type="GO" id="GO:0006516">
    <property type="term" value="P:glycoprotein catabolic process"/>
    <property type="evidence" value="ECO:0007669"/>
    <property type="project" value="TreeGrafter"/>
</dbReference>
<evidence type="ECO:0000256" key="3">
    <source>
        <dbReference type="ARBA" id="ARBA00012754"/>
    </source>
</evidence>
<dbReference type="OrthoDB" id="9801077at2"/>
<dbReference type="PANTHER" id="PTHR43730">
    <property type="entry name" value="BETA-MANNOSIDASE"/>
    <property type="match status" value="1"/>
</dbReference>
<dbReference type="GO" id="GO:0004567">
    <property type="term" value="F:beta-mannosidase activity"/>
    <property type="evidence" value="ECO:0007669"/>
    <property type="project" value="UniProtKB-EC"/>
</dbReference>
<feature type="domain" description="Glycoside hydrolase family 2 catalytic" evidence="9">
    <location>
        <begin position="347"/>
        <end position="496"/>
    </location>
</feature>
<dbReference type="Gene3D" id="3.20.20.80">
    <property type="entry name" value="Glycosidases"/>
    <property type="match status" value="1"/>
</dbReference>
<keyword evidence="5" id="KW-0378">Hydrolase</keyword>
<keyword evidence="12" id="KW-1185">Reference proteome</keyword>
<accession>A0A3D9KGA7</accession>
<dbReference type="Pfam" id="PF02836">
    <property type="entry name" value="Glyco_hydro_2_C"/>
    <property type="match status" value="1"/>
</dbReference>
<protein>
    <recommendedName>
        <fullName evidence="3">beta-mannosidase</fullName>
        <ecNumber evidence="3">3.2.1.25</ecNumber>
    </recommendedName>
</protein>
<dbReference type="InterPro" id="IPR006103">
    <property type="entry name" value="Glyco_hydro_2_cat"/>
</dbReference>
<dbReference type="InterPro" id="IPR054593">
    <property type="entry name" value="Beta-mannosidase-like_N2"/>
</dbReference>
<evidence type="ECO:0000259" key="8">
    <source>
        <dbReference type="Pfam" id="PF00703"/>
    </source>
</evidence>
<dbReference type="PANTHER" id="PTHR43730:SF1">
    <property type="entry name" value="BETA-MANNOSIDASE"/>
    <property type="match status" value="1"/>
</dbReference>
<dbReference type="Pfam" id="PF22666">
    <property type="entry name" value="Glyco_hydro_2_N2"/>
    <property type="match status" value="1"/>
</dbReference>
<evidence type="ECO:0000256" key="7">
    <source>
        <dbReference type="SAM" id="MobiDB-lite"/>
    </source>
</evidence>
<evidence type="ECO:0000256" key="5">
    <source>
        <dbReference type="ARBA" id="ARBA00022801"/>
    </source>
</evidence>
<organism evidence="11 12">
    <name type="scientific">Cohnella phaseoli</name>
    <dbReference type="NCBI Taxonomy" id="456490"/>
    <lineage>
        <taxon>Bacteria</taxon>
        <taxon>Bacillati</taxon>
        <taxon>Bacillota</taxon>
        <taxon>Bacilli</taxon>
        <taxon>Bacillales</taxon>
        <taxon>Paenibacillaceae</taxon>
        <taxon>Cohnella</taxon>
    </lineage>
</organism>
<feature type="domain" description="Glycoside hydrolase family 2 immunoglobulin-like beta-sandwich" evidence="8">
    <location>
        <begin position="235"/>
        <end position="327"/>
    </location>
</feature>
<dbReference type="InterPro" id="IPR006102">
    <property type="entry name" value="Ig-like_GH2"/>
</dbReference>
<dbReference type="RefSeq" id="WP_116059965.1">
    <property type="nucleotide sequence ID" value="NZ_QRDZ01000004.1"/>
</dbReference>
<sequence>MREIDIGGSAWEVKGFWPWVPIKGTSMELGQELLGVTDWLPATIPGGVHYDLYRAGLIAHPYKDLNSLQCEWVENRWWLYRTEVSRPEQTGERIELVFKGLDYEAVVYAGGKLLGEHKGMYHEAAFDVTALFEERATLEIAVLLKHAPDEMAQIGKTSETFTQKSRFNYKWDFSTRLVNLGIWDDVVLRVHECHSIGEVYLHTDADVDTDSDSVTATRGGRTEGAGGEGKGRIRLDVEIEQIASAVGTEAQANLRLIARCYDPQGKLAAERETEARIGGEVVLELEIPQAQLWYPNGYGAQPLYQVRLLLQADGVTVDERAYRTGIRKLEYVANEGAPADALPYTVKINGKRIYIRGVNMTPIDHLYGNVTDGQYAWAVRLMEEGNVNLVRVWGGGLIEKTRLYELCDENGILVWQEFIQSSSGVDNIPSKKPEFLELLERSARAALASRRNHVSLVVWSGGNELMSEPNKPSDLTDGNLALLRDLVRKYDPNRLFLPTSASGPVEYITEEKGLGHDVHGHWKYQGNPRHYELYGDNDNLFHSEFGVDGLSRIKSLHKFLGEAHREPVSMKTSMVWRHHGEWWDTLERDEEVFGPMKTLADFSDCSQWMQAEGLRFILEANRRRKFNNSGSIIWQLNEPWPNVSCTNLVDYYGEPKMAYYWMKQAFAPLHVSLDYRKLDYGKGEPFRHSLYVHACEAGIPVAVTVEVLDVQGTVHHVARYEGTTANERALRIGELDFRMPDTNDGLVLVRVRCETERCDFLQQPPSVYFFSISDGPLYAGALTFARNAKTAVRRHGEWRYAEGLATAEFVIANEGTAAALHVHAEELTDLYWMDTDDQYFTLLPGETRGVSVRCVPKTGGGFLAEEVAAAQASDTLPQIRFRSFLEEPTTDYERNDGQ</sequence>